<keyword evidence="1" id="KW-0732">Signal</keyword>
<dbReference type="RefSeq" id="WP_068591968.1">
    <property type="nucleotide sequence ID" value="NZ_FTNK01000014.1"/>
</dbReference>
<organism evidence="2 3">
    <name type="scientific">Paenibacillus macquariensis</name>
    <dbReference type="NCBI Taxonomy" id="948756"/>
    <lineage>
        <taxon>Bacteria</taxon>
        <taxon>Bacillati</taxon>
        <taxon>Bacillota</taxon>
        <taxon>Bacilli</taxon>
        <taxon>Bacillales</taxon>
        <taxon>Paenibacillaceae</taxon>
        <taxon>Paenibacillus</taxon>
    </lineage>
</organism>
<dbReference type="EMBL" id="FTNK01000014">
    <property type="protein sequence ID" value="SIR44800.1"/>
    <property type="molecule type" value="Genomic_DNA"/>
</dbReference>
<proteinExistence type="predicted"/>
<evidence type="ECO:0008006" key="4">
    <source>
        <dbReference type="Google" id="ProtNLM"/>
    </source>
</evidence>
<sequence length="294" mass="31590">MRRYHKPMLFAGLVSLVLLSGCTSNAGNVIQTSIGEVTQAIGDTVKDTASELGDQFKRTGVHKEILLSQEVSSSVSVLKLENEVGNIEVKGTSGDKISVSGTIWSLDKSSRDDKYQEMMDNAEITVTVSGAQLEINMHPKGDEKLDMWRWAKKEYGFSNFSIDYAVEIPNTLHSFNISSEVGEINLKNLNGKYDVHNEVGSISIEGAHIQGKSNVGSETGNIKVAIEQMDDDSRLEVKTEVGSIHANLAESLQVSLETDSEIGSITGAPRGTSDINGGGPLLSLSTSVGSITIK</sequence>
<gene>
    <name evidence="2" type="ORF">SAMN05421578_11477</name>
</gene>
<evidence type="ECO:0000313" key="3">
    <source>
        <dbReference type="Proteomes" id="UP000186666"/>
    </source>
</evidence>
<feature type="signal peptide" evidence="1">
    <location>
        <begin position="1"/>
        <end position="26"/>
    </location>
</feature>
<evidence type="ECO:0000313" key="2">
    <source>
        <dbReference type="EMBL" id="SIR44800.1"/>
    </source>
</evidence>
<dbReference type="Proteomes" id="UP000186666">
    <property type="component" value="Unassembled WGS sequence"/>
</dbReference>
<reference evidence="2 3" key="1">
    <citation type="submission" date="2017-01" db="EMBL/GenBank/DDBJ databases">
        <authorList>
            <person name="Varghese N."/>
            <person name="Submissions S."/>
        </authorList>
    </citation>
    <scope>NUCLEOTIDE SEQUENCE [LARGE SCALE GENOMIC DNA]</scope>
    <source>
        <strain evidence="2 3">ATCC 23464</strain>
    </source>
</reference>
<protein>
    <recommendedName>
        <fullName evidence="4">Adhesin domain-containing protein</fullName>
    </recommendedName>
</protein>
<dbReference type="PROSITE" id="PS51257">
    <property type="entry name" value="PROKAR_LIPOPROTEIN"/>
    <property type="match status" value="1"/>
</dbReference>
<feature type="chain" id="PRO_5045148950" description="Adhesin domain-containing protein" evidence="1">
    <location>
        <begin position="27"/>
        <end position="294"/>
    </location>
</feature>
<accession>A0ABY1K980</accession>
<comment type="caution">
    <text evidence="2">The sequence shown here is derived from an EMBL/GenBank/DDBJ whole genome shotgun (WGS) entry which is preliminary data.</text>
</comment>
<evidence type="ECO:0000256" key="1">
    <source>
        <dbReference type="SAM" id="SignalP"/>
    </source>
</evidence>
<keyword evidence="3" id="KW-1185">Reference proteome</keyword>
<name>A0ABY1K980_9BACL</name>